<protein>
    <submittedName>
        <fullName evidence="1">Uncharacterized protein</fullName>
    </submittedName>
</protein>
<keyword evidence="2" id="KW-1185">Reference proteome</keyword>
<reference evidence="2" key="1">
    <citation type="journal article" date="2020" name="Nat. Commun.">
        <title>Genome sequence of the cluster root forming white lupin.</title>
        <authorList>
            <person name="Hufnagel B."/>
            <person name="Marques A."/>
            <person name="Soriano A."/>
            <person name="Marques L."/>
            <person name="Divol F."/>
            <person name="Doumas P."/>
            <person name="Sallet E."/>
            <person name="Mancinotti D."/>
            <person name="Carrere S."/>
            <person name="Marande W."/>
            <person name="Arribat S."/>
            <person name="Keller J."/>
            <person name="Huneau C."/>
            <person name="Blein T."/>
            <person name="Aime D."/>
            <person name="Laguerre M."/>
            <person name="Taylor J."/>
            <person name="Schubert V."/>
            <person name="Nelson M."/>
            <person name="Geu-Flores F."/>
            <person name="Crespi M."/>
            <person name="Gallardo-Guerrero K."/>
            <person name="Delaux P.-M."/>
            <person name="Salse J."/>
            <person name="Berges H."/>
            <person name="Guyot R."/>
            <person name="Gouzy J."/>
            <person name="Peret B."/>
        </authorList>
    </citation>
    <scope>NUCLEOTIDE SEQUENCE [LARGE SCALE GENOMIC DNA]</scope>
    <source>
        <strain evidence="2">cv. Amiga</strain>
    </source>
</reference>
<evidence type="ECO:0000313" key="1">
    <source>
        <dbReference type="EMBL" id="KAE9584463.1"/>
    </source>
</evidence>
<sequence length="56" mass="6490">MSGSFLFPLYFYPPPAPLIDAKKLTKWSFRILIADSIPTKFFLSYLTNCDWVLAMI</sequence>
<accession>A0A6A4MSW7</accession>
<comment type="caution">
    <text evidence="1">The sequence shown here is derived from an EMBL/GenBank/DDBJ whole genome shotgun (WGS) entry which is preliminary data.</text>
</comment>
<organism evidence="1 2">
    <name type="scientific">Lupinus albus</name>
    <name type="common">White lupine</name>
    <name type="synonym">Lupinus termis</name>
    <dbReference type="NCBI Taxonomy" id="3870"/>
    <lineage>
        <taxon>Eukaryota</taxon>
        <taxon>Viridiplantae</taxon>
        <taxon>Streptophyta</taxon>
        <taxon>Embryophyta</taxon>
        <taxon>Tracheophyta</taxon>
        <taxon>Spermatophyta</taxon>
        <taxon>Magnoliopsida</taxon>
        <taxon>eudicotyledons</taxon>
        <taxon>Gunneridae</taxon>
        <taxon>Pentapetalae</taxon>
        <taxon>rosids</taxon>
        <taxon>fabids</taxon>
        <taxon>Fabales</taxon>
        <taxon>Fabaceae</taxon>
        <taxon>Papilionoideae</taxon>
        <taxon>50 kb inversion clade</taxon>
        <taxon>genistoids sensu lato</taxon>
        <taxon>core genistoids</taxon>
        <taxon>Genisteae</taxon>
        <taxon>Lupinus</taxon>
    </lineage>
</organism>
<dbReference type="EMBL" id="WOCE01000026">
    <property type="protein sequence ID" value="KAE9584463.1"/>
    <property type="molecule type" value="Genomic_DNA"/>
</dbReference>
<name>A0A6A4MSW7_LUPAL</name>
<dbReference type="Proteomes" id="UP000447434">
    <property type="component" value="Unassembled WGS sequence"/>
</dbReference>
<gene>
    <name evidence="1" type="ORF">Lalb_Chr00c01g0403881</name>
</gene>
<evidence type="ECO:0000313" key="2">
    <source>
        <dbReference type="Proteomes" id="UP000447434"/>
    </source>
</evidence>
<proteinExistence type="predicted"/>
<dbReference type="AlphaFoldDB" id="A0A6A4MSW7"/>